<reference evidence="4 5" key="1">
    <citation type="journal article" date="2011" name="PLoS Pathog.">
        <title>Endophytic Life Strategies Decoded by Genome and Transcriptome Analyses of the Mutualistic Root Symbiont Piriformospora indica.</title>
        <authorList>
            <person name="Zuccaro A."/>
            <person name="Lahrmann U."/>
            <person name="Guldener U."/>
            <person name="Langen G."/>
            <person name="Pfiffi S."/>
            <person name="Biedenkopf D."/>
            <person name="Wong P."/>
            <person name="Samans B."/>
            <person name="Grimm C."/>
            <person name="Basiewicz M."/>
            <person name="Murat C."/>
            <person name="Martin F."/>
            <person name="Kogel K.H."/>
        </authorList>
    </citation>
    <scope>NUCLEOTIDE SEQUENCE [LARGE SCALE GENOMIC DNA]</scope>
    <source>
        <strain evidence="4 5">DSM 11827</strain>
    </source>
</reference>
<proteinExistence type="predicted"/>
<organism evidence="4 5">
    <name type="scientific">Serendipita indica (strain DSM 11827)</name>
    <name type="common">Root endophyte fungus</name>
    <name type="synonym">Piriformospora indica</name>
    <dbReference type="NCBI Taxonomy" id="1109443"/>
    <lineage>
        <taxon>Eukaryota</taxon>
        <taxon>Fungi</taxon>
        <taxon>Dikarya</taxon>
        <taxon>Basidiomycota</taxon>
        <taxon>Agaricomycotina</taxon>
        <taxon>Agaricomycetes</taxon>
        <taxon>Sebacinales</taxon>
        <taxon>Serendipitaceae</taxon>
        <taxon>Serendipita</taxon>
    </lineage>
</organism>
<keyword evidence="2" id="KW-0472">Membrane</keyword>
<keyword evidence="3" id="KW-0732">Signal</keyword>
<dbReference type="AlphaFoldDB" id="G4TZ30"/>
<name>G4TZ30_SERID</name>
<feature type="chain" id="PRO_5003468956" evidence="3">
    <location>
        <begin position="22"/>
        <end position="382"/>
    </location>
</feature>
<feature type="signal peptide" evidence="3">
    <location>
        <begin position="1"/>
        <end position="21"/>
    </location>
</feature>
<comment type="caution">
    <text evidence="4">The sequence shown here is derived from an EMBL/GenBank/DDBJ whole genome shotgun (WGS) entry which is preliminary data.</text>
</comment>
<dbReference type="HOGENOM" id="CLU_723836_0_0_1"/>
<dbReference type="Proteomes" id="UP000007148">
    <property type="component" value="Unassembled WGS sequence"/>
</dbReference>
<sequence length="382" mass="43111">MFAPPTLLALLWLALSDEASAQLLTETLEKTRTFARPSSTRSFGFGFGTGFPTFAANFQAKAAQAYGIWVTVFLIVVIALVILLALVIWILIRTRRMRRTMRHSLSYYESQRHLFAKETNLEGGPQRPRERTKAIQRRYLHRSHGQTWTMRMQGFLFRRAQKSQPQEEKEEKAKRIVEKWDPHARRSTEEIECTKNTRPSSLVVDAGQRTARKSESDSGREGSAYSGIVREVVEQSRNSSRRISLLTSRTSSVSATIPAFTVPDVPVPSQSELKRPPPIYAARSRLQHLERVERLSQLWDRDVNLSFADTRSSANAAAHAKIGVPIMQRGSTAKIHQVLGVTPEERRLPSSNGSPLARVRILNEISTVQVYESLTQGACWTA</sequence>
<gene>
    <name evidence="4" type="ORF">PIIN_10565</name>
</gene>
<keyword evidence="2" id="KW-1133">Transmembrane helix</keyword>
<evidence type="ECO:0000313" key="5">
    <source>
        <dbReference type="Proteomes" id="UP000007148"/>
    </source>
</evidence>
<evidence type="ECO:0000313" key="4">
    <source>
        <dbReference type="EMBL" id="CCA76573.1"/>
    </source>
</evidence>
<dbReference type="InParanoid" id="G4TZ30"/>
<feature type="region of interest" description="Disordered" evidence="1">
    <location>
        <begin position="206"/>
        <end position="227"/>
    </location>
</feature>
<keyword evidence="5" id="KW-1185">Reference proteome</keyword>
<keyword evidence="2" id="KW-0812">Transmembrane</keyword>
<evidence type="ECO:0000256" key="2">
    <source>
        <dbReference type="SAM" id="Phobius"/>
    </source>
</evidence>
<protein>
    <submittedName>
        <fullName evidence="4">Uncharacterized protein</fullName>
    </submittedName>
</protein>
<accession>G4TZ30</accession>
<evidence type="ECO:0000256" key="3">
    <source>
        <dbReference type="SAM" id="SignalP"/>
    </source>
</evidence>
<feature type="transmembrane region" description="Helical" evidence="2">
    <location>
        <begin position="66"/>
        <end position="92"/>
    </location>
</feature>
<evidence type="ECO:0000256" key="1">
    <source>
        <dbReference type="SAM" id="MobiDB-lite"/>
    </source>
</evidence>
<dbReference type="EMBL" id="CAFZ01000840">
    <property type="protein sequence ID" value="CCA76573.1"/>
    <property type="molecule type" value="Genomic_DNA"/>
</dbReference>